<evidence type="ECO:0000259" key="3">
    <source>
        <dbReference type="Pfam" id="PF07331"/>
    </source>
</evidence>
<evidence type="ECO:0000256" key="2">
    <source>
        <dbReference type="SAM" id="Phobius"/>
    </source>
</evidence>
<keyword evidence="2" id="KW-0812">Transmembrane</keyword>
<dbReference type="eggNOG" id="arCOG13689">
    <property type="taxonomic scope" value="Archaea"/>
</dbReference>
<protein>
    <recommendedName>
        <fullName evidence="3">DUF1468 domain-containing protein</fullName>
    </recommendedName>
</protein>
<organism evidence="4 5">
    <name type="scientific">Natronococcus amylolyticus DSM 10524</name>
    <dbReference type="NCBI Taxonomy" id="1227497"/>
    <lineage>
        <taxon>Archaea</taxon>
        <taxon>Methanobacteriati</taxon>
        <taxon>Methanobacteriota</taxon>
        <taxon>Stenosarchaea group</taxon>
        <taxon>Halobacteria</taxon>
        <taxon>Halobacteriales</taxon>
        <taxon>Natrialbaceae</taxon>
        <taxon>Natronococcus</taxon>
    </lineage>
</organism>
<reference evidence="4 5" key="1">
    <citation type="journal article" date="2014" name="PLoS Genet.">
        <title>Phylogenetically driven sequencing of extremely halophilic archaea reveals strategies for static and dynamic osmo-response.</title>
        <authorList>
            <person name="Becker E.A."/>
            <person name="Seitzer P.M."/>
            <person name="Tritt A."/>
            <person name="Larsen D."/>
            <person name="Krusor M."/>
            <person name="Yao A.I."/>
            <person name="Wu D."/>
            <person name="Madern D."/>
            <person name="Eisen J.A."/>
            <person name="Darling A.E."/>
            <person name="Facciotti M.T."/>
        </authorList>
    </citation>
    <scope>NUCLEOTIDE SEQUENCE [LARGE SCALE GENOMIC DNA]</scope>
    <source>
        <strain evidence="4 5">DSM 10524</strain>
    </source>
</reference>
<keyword evidence="2" id="KW-1133">Transmembrane helix</keyword>
<keyword evidence="2" id="KW-0472">Membrane</keyword>
<evidence type="ECO:0000313" key="4">
    <source>
        <dbReference type="EMBL" id="ELY56029.1"/>
    </source>
</evidence>
<feature type="transmembrane region" description="Helical" evidence="2">
    <location>
        <begin position="148"/>
        <end position="175"/>
    </location>
</feature>
<accession>L9X2R3</accession>
<feature type="domain" description="DUF1468" evidence="3">
    <location>
        <begin position="30"/>
        <end position="204"/>
    </location>
</feature>
<evidence type="ECO:0000256" key="1">
    <source>
        <dbReference type="SAM" id="MobiDB-lite"/>
    </source>
</evidence>
<dbReference type="Pfam" id="PF07331">
    <property type="entry name" value="TctB"/>
    <property type="match status" value="1"/>
</dbReference>
<feature type="compositionally biased region" description="Acidic residues" evidence="1">
    <location>
        <begin position="115"/>
        <end position="128"/>
    </location>
</feature>
<dbReference type="EMBL" id="AOIB01000028">
    <property type="protein sequence ID" value="ELY56029.1"/>
    <property type="molecule type" value="Genomic_DNA"/>
</dbReference>
<comment type="caution">
    <text evidence="4">The sequence shown here is derived from an EMBL/GenBank/DDBJ whole genome shotgun (WGS) entry which is preliminary data.</text>
</comment>
<proteinExistence type="predicted"/>
<dbReference type="Proteomes" id="UP000011688">
    <property type="component" value="Unassembled WGS sequence"/>
</dbReference>
<sequence>MMNTQAMSMGTNPLFQKMAERIDMEKALLGLMLASALYMIWESYNFEIAEAATFPRLTAGFVVIGTVLLFFRPYLPEPLYTFVAEDSQIVGAEEEFEPGQEGVEVEEEKIKTAEENEVESEEENEANNELESSVGRPLPDPMFTAFSAVGYGIVGYAAGILWITPIFVAIYGIWYKLSSRVIIFLVLLSFAIAFGFMEALNAPLDSGEIINQGGI</sequence>
<evidence type="ECO:0000313" key="5">
    <source>
        <dbReference type="Proteomes" id="UP000011688"/>
    </source>
</evidence>
<feature type="transmembrane region" description="Helical" evidence="2">
    <location>
        <begin position="181"/>
        <end position="200"/>
    </location>
</feature>
<feature type="region of interest" description="Disordered" evidence="1">
    <location>
        <begin position="113"/>
        <end position="135"/>
    </location>
</feature>
<dbReference type="AlphaFoldDB" id="L9X2R3"/>
<keyword evidence="5" id="KW-1185">Reference proteome</keyword>
<dbReference type="InterPro" id="IPR009936">
    <property type="entry name" value="DUF1468"/>
</dbReference>
<feature type="transmembrane region" description="Helical" evidence="2">
    <location>
        <begin position="55"/>
        <end position="75"/>
    </location>
</feature>
<dbReference type="STRING" id="1227497.C491_13797"/>
<gene>
    <name evidence="4" type="ORF">C491_13797</name>
</gene>
<name>L9X2R3_9EURY</name>